<dbReference type="AlphaFoldDB" id="A0A1G1V886"/>
<comment type="caution">
    <text evidence="3">The sequence shown here is derived from an EMBL/GenBank/DDBJ whole genome shotgun (WGS) entry which is preliminary data.</text>
</comment>
<sequence>MFNLPFLRRKNSGDEESNKRKSGGLRNVLEEDSRPKRERKKKEPQKPWTLRDRLVVGGVLLATFFLGAYFWYKGQGQIPTGAWLHFNFSWPSFSFEEKIILK</sequence>
<dbReference type="Proteomes" id="UP000178319">
    <property type="component" value="Unassembled WGS sequence"/>
</dbReference>
<dbReference type="EMBL" id="MHBZ01000013">
    <property type="protein sequence ID" value="OGY11668.1"/>
    <property type="molecule type" value="Genomic_DNA"/>
</dbReference>
<evidence type="ECO:0000256" key="2">
    <source>
        <dbReference type="SAM" id="Phobius"/>
    </source>
</evidence>
<keyword evidence="2" id="KW-0812">Transmembrane</keyword>
<feature type="transmembrane region" description="Helical" evidence="2">
    <location>
        <begin position="54"/>
        <end position="72"/>
    </location>
</feature>
<proteinExistence type="predicted"/>
<gene>
    <name evidence="3" type="ORF">A3D26_00965</name>
</gene>
<evidence type="ECO:0000256" key="1">
    <source>
        <dbReference type="SAM" id="MobiDB-lite"/>
    </source>
</evidence>
<accession>A0A1G1V886</accession>
<keyword evidence="2" id="KW-0472">Membrane</keyword>
<reference evidence="3 4" key="1">
    <citation type="journal article" date="2016" name="Nat. Commun.">
        <title>Thousands of microbial genomes shed light on interconnected biogeochemical processes in an aquifer system.</title>
        <authorList>
            <person name="Anantharaman K."/>
            <person name="Brown C.T."/>
            <person name="Hug L.A."/>
            <person name="Sharon I."/>
            <person name="Castelle C.J."/>
            <person name="Probst A.J."/>
            <person name="Thomas B.C."/>
            <person name="Singh A."/>
            <person name="Wilkins M.J."/>
            <person name="Karaoz U."/>
            <person name="Brodie E.L."/>
            <person name="Williams K.H."/>
            <person name="Hubbard S.S."/>
            <person name="Banfield J.F."/>
        </authorList>
    </citation>
    <scope>NUCLEOTIDE SEQUENCE [LARGE SCALE GENOMIC DNA]</scope>
</reference>
<organism evidence="3 4">
    <name type="scientific">Candidatus Blackburnbacteria bacterium RIFCSPHIGHO2_02_FULL_44_20</name>
    <dbReference type="NCBI Taxonomy" id="1797516"/>
    <lineage>
        <taxon>Bacteria</taxon>
        <taxon>Candidatus Blackburniibacteriota</taxon>
    </lineage>
</organism>
<feature type="region of interest" description="Disordered" evidence="1">
    <location>
        <begin position="1"/>
        <end position="46"/>
    </location>
</feature>
<name>A0A1G1V886_9BACT</name>
<evidence type="ECO:0000313" key="3">
    <source>
        <dbReference type="EMBL" id="OGY11668.1"/>
    </source>
</evidence>
<keyword evidence="2" id="KW-1133">Transmembrane helix</keyword>
<protein>
    <submittedName>
        <fullName evidence="3">Uncharacterized protein</fullName>
    </submittedName>
</protein>
<evidence type="ECO:0000313" key="4">
    <source>
        <dbReference type="Proteomes" id="UP000178319"/>
    </source>
</evidence>